<evidence type="ECO:0000313" key="2">
    <source>
        <dbReference type="Proteomes" id="UP001501231"/>
    </source>
</evidence>
<keyword evidence="2" id="KW-1185">Reference proteome</keyword>
<sequence>MFDGIDLSPSGNLLLAGNREARTVWDLRTLPRRPGGRTLHSAADGRNVLTHELAPALTAAALCQTTCGGLSRQEWKATLPTLDYRATCLKAP</sequence>
<organism evidence="1 2">
    <name type="scientific">Actinomadura vinacea</name>
    <dbReference type="NCBI Taxonomy" id="115336"/>
    <lineage>
        <taxon>Bacteria</taxon>
        <taxon>Bacillati</taxon>
        <taxon>Actinomycetota</taxon>
        <taxon>Actinomycetes</taxon>
        <taxon>Streptosporangiales</taxon>
        <taxon>Thermomonosporaceae</taxon>
        <taxon>Actinomadura</taxon>
    </lineage>
</organism>
<protein>
    <submittedName>
        <fullName evidence="1">Uncharacterized protein</fullName>
    </submittedName>
</protein>
<proteinExistence type="predicted"/>
<accession>A0ABN3INR0</accession>
<gene>
    <name evidence="1" type="ORF">GCM10010191_16150</name>
</gene>
<dbReference type="Proteomes" id="UP001501231">
    <property type="component" value="Unassembled WGS sequence"/>
</dbReference>
<dbReference type="RefSeq" id="WP_344587959.1">
    <property type="nucleotide sequence ID" value="NZ_BAAARW010000005.1"/>
</dbReference>
<evidence type="ECO:0000313" key="1">
    <source>
        <dbReference type="EMBL" id="GAA2408396.1"/>
    </source>
</evidence>
<reference evidence="1 2" key="1">
    <citation type="journal article" date="2019" name="Int. J. Syst. Evol. Microbiol.">
        <title>The Global Catalogue of Microorganisms (GCM) 10K type strain sequencing project: providing services to taxonomists for standard genome sequencing and annotation.</title>
        <authorList>
            <consortium name="The Broad Institute Genomics Platform"/>
            <consortium name="The Broad Institute Genome Sequencing Center for Infectious Disease"/>
            <person name="Wu L."/>
            <person name="Ma J."/>
        </authorList>
    </citation>
    <scope>NUCLEOTIDE SEQUENCE [LARGE SCALE GENOMIC DNA]</scope>
    <source>
        <strain evidence="1 2">JCM 3325</strain>
    </source>
</reference>
<dbReference type="EMBL" id="BAAARW010000005">
    <property type="protein sequence ID" value="GAA2408396.1"/>
    <property type="molecule type" value="Genomic_DNA"/>
</dbReference>
<name>A0ABN3INR0_9ACTN</name>
<comment type="caution">
    <text evidence="1">The sequence shown here is derived from an EMBL/GenBank/DDBJ whole genome shotgun (WGS) entry which is preliminary data.</text>
</comment>